<feature type="region of interest" description="Disordered" evidence="1">
    <location>
        <begin position="1"/>
        <end position="21"/>
    </location>
</feature>
<keyword evidence="3" id="KW-1185">Reference proteome</keyword>
<feature type="compositionally biased region" description="Basic residues" evidence="1">
    <location>
        <begin position="1"/>
        <end position="11"/>
    </location>
</feature>
<comment type="caution">
    <text evidence="2">The sequence shown here is derived from an EMBL/GenBank/DDBJ whole genome shotgun (WGS) entry which is preliminary data.</text>
</comment>
<name>A0ABW1AM66_9RHOO</name>
<proteinExistence type="predicted"/>
<evidence type="ECO:0000256" key="1">
    <source>
        <dbReference type="SAM" id="MobiDB-lite"/>
    </source>
</evidence>
<evidence type="ECO:0000313" key="2">
    <source>
        <dbReference type="EMBL" id="MFC5768237.1"/>
    </source>
</evidence>
<dbReference type="Proteomes" id="UP001595974">
    <property type="component" value="Unassembled WGS sequence"/>
</dbReference>
<organism evidence="2 3">
    <name type="scientific">Thauera sinica</name>
    <dbReference type="NCBI Taxonomy" id="2665146"/>
    <lineage>
        <taxon>Bacteria</taxon>
        <taxon>Pseudomonadati</taxon>
        <taxon>Pseudomonadota</taxon>
        <taxon>Betaproteobacteria</taxon>
        <taxon>Rhodocyclales</taxon>
        <taxon>Zoogloeaceae</taxon>
        <taxon>Thauera</taxon>
    </lineage>
</organism>
<reference evidence="3" key="1">
    <citation type="journal article" date="2019" name="Int. J. Syst. Evol. Microbiol.">
        <title>The Global Catalogue of Microorganisms (GCM) 10K type strain sequencing project: providing services to taxonomists for standard genome sequencing and annotation.</title>
        <authorList>
            <consortium name="The Broad Institute Genomics Platform"/>
            <consortium name="The Broad Institute Genome Sequencing Center for Infectious Disease"/>
            <person name="Wu L."/>
            <person name="Ma J."/>
        </authorList>
    </citation>
    <scope>NUCLEOTIDE SEQUENCE [LARGE SCALE GENOMIC DNA]</scope>
    <source>
        <strain evidence="3">SHR3</strain>
    </source>
</reference>
<gene>
    <name evidence="2" type="ORF">ACFPTN_02500</name>
</gene>
<dbReference type="RefSeq" id="WP_096445854.1">
    <property type="nucleotide sequence ID" value="NZ_JBHSOG010000008.1"/>
</dbReference>
<sequence length="100" mass="10551">MQAHARPRGRNGKQIAQATAGLRPAGIAIDRSSYEAAGRFARGSLPPVDAGGVVGRQGAKAFEEVVRRAGLPQTPSCPMDSATSMGLPMTLYCTCPRLRR</sequence>
<dbReference type="EMBL" id="JBHSOG010000008">
    <property type="protein sequence ID" value="MFC5768237.1"/>
    <property type="molecule type" value="Genomic_DNA"/>
</dbReference>
<evidence type="ECO:0000313" key="3">
    <source>
        <dbReference type="Proteomes" id="UP001595974"/>
    </source>
</evidence>
<protein>
    <submittedName>
        <fullName evidence="2">Uncharacterized protein</fullName>
    </submittedName>
</protein>
<accession>A0ABW1AM66</accession>